<dbReference type="CDD" id="cd01646">
    <property type="entry name" value="RT_Bac_retron_I"/>
    <property type="match status" value="1"/>
</dbReference>
<protein>
    <recommendedName>
        <fullName evidence="2">Reverse transcriptase domain-containing protein</fullName>
    </recommendedName>
</protein>
<evidence type="ECO:0000313" key="4">
    <source>
        <dbReference type="Proteomes" id="UP001194714"/>
    </source>
</evidence>
<dbReference type="InterPro" id="IPR043502">
    <property type="entry name" value="DNA/RNA_pol_sf"/>
</dbReference>
<dbReference type="InterPro" id="IPR051083">
    <property type="entry name" value="GrpII_Intron_Splice-Mob/Def"/>
</dbReference>
<proteinExistence type="inferred from homology"/>
<sequence length="217" mass="25664">MRLSEIKSKFRFKIDIARFFDHIDHTILKKLIRKKVKNKKTLRLIDLIIDSFSLSKRKGIPLGNVTSQVFANIYLHELDIFIKHHLKEPFYLRFCDDFIVVSNHADHLKKLIPLIGEFLSKRLKLELHPRKTILSKLSQGIDFLGYKLFPHHTLLRTTTKRRLKKRLQAGLRDFSKEKISGQTLHQRLQSYLGILSHANEHTLSTHLKNAYWVKREP</sequence>
<comment type="caution">
    <text evidence="3">The sequence shown here is derived from an EMBL/GenBank/DDBJ whole genome shotgun (WGS) entry which is preliminary data.</text>
</comment>
<evidence type="ECO:0000313" key="3">
    <source>
        <dbReference type="EMBL" id="MBF5059414.1"/>
    </source>
</evidence>
<evidence type="ECO:0000259" key="2">
    <source>
        <dbReference type="PROSITE" id="PS50878"/>
    </source>
</evidence>
<dbReference type="EMBL" id="JAAEJV010000021">
    <property type="protein sequence ID" value="MBF5059414.1"/>
    <property type="molecule type" value="Genomic_DNA"/>
</dbReference>
<dbReference type="PANTHER" id="PTHR34047:SF8">
    <property type="entry name" value="PROTEIN YKFC"/>
    <property type="match status" value="1"/>
</dbReference>
<dbReference type="InterPro" id="IPR000477">
    <property type="entry name" value="RT_dom"/>
</dbReference>
<feature type="domain" description="Reverse transcriptase" evidence="2">
    <location>
        <begin position="1"/>
        <end position="148"/>
    </location>
</feature>
<dbReference type="PANTHER" id="PTHR34047">
    <property type="entry name" value="NUCLEAR INTRON MATURASE 1, MITOCHONDRIAL-RELATED"/>
    <property type="match status" value="1"/>
</dbReference>
<keyword evidence="4" id="KW-1185">Reference proteome</keyword>
<evidence type="ECO:0000256" key="1">
    <source>
        <dbReference type="ARBA" id="ARBA00034120"/>
    </source>
</evidence>
<comment type="similarity">
    <text evidence="1">Belongs to the bacterial reverse transcriptase family.</text>
</comment>
<dbReference type="Proteomes" id="UP001194714">
    <property type="component" value="Unassembled WGS sequence"/>
</dbReference>
<dbReference type="SUPFAM" id="SSF56672">
    <property type="entry name" value="DNA/RNA polymerases"/>
    <property type="match status" value="1"/>
</dbReference>
<dbReference type="PROSITE" id="PS50878">
    <property type="entry name" value="RT_POL"/>
    <property type="match status" value="1"/>
</dbReference>
<dbReference type="Pfam" id="PF00078">
    <property type="entry name" value="RVT_1"/>
    <property type="match status" value="1"/>
</dbReference>
<gene>
    <name evidence="3" type="ORF">NEPTK9_000928</name>
</gene>
<accession>A0ABS0AZ62</accession>
<organism evidence="3 4">
    <name type="scientific">Candidatus Neptunichlamydia vexilliferae</name>
    <dbReference type="NCBI Taxonomy" id="1651774"/>
    <lineage>
        <taxon>Bacteria</taxon>
        <taxon>Pseudomonadati</taxon>
        <taxon>Chlamydiota</taxon>
        <taxon>Chlamydiia</taxon>
        <taxon>Parachlamydiales</taxon>
        <taxon>Simkaniaceae</taxon>
        <taxon>Candidatus Neptunichlamydia</taxon>
    </lineage>
</organism>
<reference evidence="3 4" key="1">
    <citation type="submission" date="2020-01" db="EMBL/GenBank/DDBJ databases">
        <title>Draft genome sequence of Cand. Neptunochlamydia vexilliferae K9.</title>
        <authorList>
            <person name="Schulz F."/>
            <person name="Koestlbacher S."/>
            <person name="Wascher F."/>
            <person name="Pizzetti I."/>
            <person name="Horn M."/>
        </authorList>
    </citation>
    <scope>NUCLEOTIDE SEQUENCE [LARGE SCALE GENOMIC DNA]</scope>
    <source>
        <strain evidence="3 4">K9</strain>
    </source>
</reference>
<name>A0ABS0AZ62_9BACT</name>